<dbReference type="InterPro" id="IPR049458">
    <property type="entry name" value="EpsG-like"/>
</dbReference>
<proteinExistence type="predicted"/>
<feature type="transmembrane region" description="Helical" evidence="1">
    <location>
        <begin position="294"/>
        <end position="313"/>
    </location>
</feature>
<dbReference type="AlphaFoldDB" id="A0AAP9SWU5"/>
<dbReference type="EMBL" id="CP054003">
    <property type="protein sequence ID" value="QKH85034.1"/>
    <property type="molecule type" value="Genomic_DNA"/>
</dbReference>
<protein>
    <submittedName>
        <fullName evidence="2">EpsG family protein</fullName>
    </submittedName>
</protein>
<feature type="transmembrane region" description="Helical" evidence="1">
    <location>
        <begin position="239"/>
        <end position="258"/>
    </location>
</feature>
<feature type="transmembrane region" description="Helical" evidence="1">
    <location>
        <begin position="28"/>
        <end position="46"/>
    </location>
</feature>
<dbReference type="Proteomes" id="UP000501467">
    <property type="component" value="Chromosome"/>
</dbReference>
<feature type="transmembrane region" description="Helical" evidence="1">
    <location>
        <begin position="143"/>
        <end position="160"/>
    </location>
</feature>
<sequence>MFLYICTLGLSLIFAILYNVVKYNKKHVLRLLLGILILMLLLLSILRKNTVGGDLINYIPLYDTIAKSSFGEALAIPKYGIIYLFYNKILTLLSPNEFTFMLGTSLVNLLPVFWLIIKYSKIPLLSIFLYVSIGYYTNTFNSVRSSMAIAITICCIPYILERKFYSFLFLYILALCVHLSSFPFILTYWVVNLKLSFKRIISLIVFSYLLSESVSNWIIGYLYLYDPVYDKFESTTGGYSYFFMLFFIFISGYIIYNQNKDKNISKENDLFLRVMLIATCIQPFAFHFMLINRIVLFFSVYIIIFIPNFILYIRPTKIRILGHFIVYVFFILFFIKIIMGINPEYNSNGQMTIPYLFYWE</sequence>
<keyword evidence="1" id="KW-0472">Membrane</keyword>
<accession>A0AAP9SWU5</accession>
<feature type="transmembrane region" description="Helical" evidence="1">
    <location>
        <begin position="320"/>
        <end position="341"/>
    </location>
</feature>
<keyword evidence="1" id="KW-0812">Transmembrane</keyword>
<evidence type="ECO:0000313" key="2">
    <source>
        <dbReference type="EMBL" id="QKH85034.1"/>
    </source>
</evidence>
<evidence type="ECO:0000313" key="3">
    <source>
        <dbReference type="Proteomes" id="UP000501467"/>
    </source>
</evidence>
<reference evidence="2 3" key="1">
    <citation type="submission" date="2020-05" db="EMBL/GenBank/DDBJ databases">
        <title>FDA dAtabase for Regulatory Grade micrObial Sequences (FDA-ARGOS): Supporting development and validation of Infectious Disease Dx tests.</title>
        <authorList>
            <person name="Bojja K."/>
            <person name="Kessler A."/>
            <person name="Tallon L."/>
            <person name="Sadzewicz L."/>
            <person name="Zhao X."/>
            <person name="Vavikolanu K."/>
            <person name="Mehta A."/>
            <person name="Aluvathingal J."/>
            <person name="Nadendla S."/>
            <person name="Myers T."/>
            <person name="Yan Y."/>
            <person name="Sichtig H."/>
        </authorList>
    </citation>
    <scope>NUCLEOTIDE SEQUENCE [LARGE SCALE GENOMIC DNA]</scope>
    <source>
        <strain evidence="2 3">FDAARGOS_763</strain>
    </source>
</reference>
<feature type="transmembrane region" description="Helical" evidence="1">
    <location>
        <begin position="166"/>
        <end position="191"/>
    </location>
</feature>
<feature type="transmembrane region" description="Helical" evidence="1">
    <location>
        <begin position="122"/>
        <end position="138"/>
    </location>
</feature>
<evidence type="ECO:0000256" key="1">
    <source>
        <dbReference type="SAM" id="Phobius"/>
    </source>
</evidence>
<feature type="transmembrane region" description="Helical" evidence="1">
    <location>
        <begin position="203"/>
        <end position="224"/>
    </location>
</feature>
<dbReference type="Pfam" id="PF14897">
    <property type="entry name" value="EpsG"/>
    <property type="match status" value="1"/>
</dbReference>
<feature type="transmembrane region" description="Helical" evidence="1">
    <location>
        <begin position="270"/>
        <end position="288"/>
    </location>
</feature>
<organism evidence="2 3">
    <name type="scientific">Bacteroides fragilis</name>
    <dbReference type="NCBI Taxonomy" id="817"/>
    <lineage>
        <taxon>Bacteria</taxon>
        <taxon>Pseudomonadati</taxon>
        <taxon>Bacteroidota</taxon>
        <taxon>Bacteroidia</taxon>
        <taxon>Bacteroidales</taxon>
        <taxon>Bacteroidaceae</taxon>
        <taxon>Bacteroides</taxon>
    </lineage>
</organism>
<feature type="transmembrane region" description="Helical" evidence="1">
    <location>
        <begin position="6"/>
        <end position="21"/>
    </location>
</feature>
<name>A0AAP9SWU5_BACFG</name>
<keyword evidence="1" id="KW-1133">Transmembrane helix</keyword>
<gene>
    <name evidence="2" type="ORF">FOC69_11900</name>
</gene>